<comment type="caution">
    <text evidence="8">The sequence shown here is derived from an EMBL/GenBank/DDBJ whole genome shotgun (WGS) entry which is preliminary data.</text>
</comment>
<keyword evidence="4" id="KW-0547">Nucleotide-binding</keyword>
<keyword evidence="3" id="KW-1003">Cell membrane</keyword>
<dbReference type="GO" id="GO:0005524">
    <property type="term" value="F:ATP binding"/>
    <property type="evidence" value="ECO:0007669"/>
    <property type="project" value="UniProtKB-KW"/>
</dbReference>
<keyword evidence="6" id="KW-0472">Membrane</keyword>
<gene>
    <name evidence="8" type="ORF">QPX58_10670</name>
</gene>
<dbReference type="PROSITE" id="PS00211">
    <property type="entry name" value="ABC_TRANSPORTER_1"/>
    <property type="match status" value="1"/>
</dbReference>
<dbReference type="CDD" id="cd03293">
    <property type="entry name" value="ABC_NrtD_SsuB_transporters"/>
    <property type="match status" value="1"/>
</dbReference>
<dbReference type="InterPro" id="IPR003593">
    <property type="entry name" value="AAA+_ATPase"/>
</dbReference>
<evidence type="ECO:0000313" key="8">
    <source>
        <dbReference type="EMBL" id="MDK4335869.1"/>
    </source>
</evidence>
<dbReference type="AlphaFoldDB" id="A0AAP4FC35"/>
<dbReference type="Pfam" id="PF00005">
    <property type="entry name" value="ABC_tran"/>
    <property type="match status" value="1"/>
</dbReference>
<dbReference type="PANTHER" id="PTHR42788:SF7">
    <property type="entry name" value="NITRATE ABC TRANSPORTER ATP-BINDING PROTEIN"/>
    <property type="match status" value="1"/>
</dbReference>
<dbReference type="Proteomes" id="UP001230317">
    <property type="component" value="Unassembled WGS sequence"/>
</dbReference>
<dbReference type="Gene3D" id="3.40.50.300">
    <property type="entry name" value="P-loop containing nucleotide triphosphate hydrolases"/>
    <property type="match status" value="1"/>
</dbReference>
<dbReference type="GO" id="GO:0016887">
    <property type="term" value="F:ATP hydrolysis activity"/>
    <property type="evidence" value="ECO:0007669"/>
    <property type="project" value="InterPro"/>
</dbReference>
<dbReference type="InterPro" id="IPR027417">
    <property type="entry name" value="P-loop_NTPase"/>
</dbReference>
<sequence>MTNAHIEFAGITKSYGPTKIIGDTSVSIGEGEFVSLLGPSGSGKSTMLNMIAGLAFPSTGEVRARGEAVTGPGPDRGVVFQNHALLPWMTARGNIEFGLRSARPELSKAERSKIAQDFLDEVSLGHAADRRPSRLSGGMQQRVGLARAFAIGSDILLLDEPFGALDALTRRQLQSLLLNVWEENRRTVVMVTHDVDEAVLLSDRIVVMSPGPEATIIEDIEVGLPRPRSGSDDSAVVERKNLLRERLLGLLENG</sequence>
<protein>
    <submittedName>
        <fullName evidence="8">ABC transporter ATP-binding protein</fullName>
    </submittedName>
</protein>
<evidence type="ECO:0000256" key="1">
    <source>
        <dbReference type="ARBA" id="ARBA00004202"/>
    </source>
</evidence>
<evidence type="ECO:0000256" key="3">
    <source>
        <dbReference type="ARBA" id="ARBA00022475"/>
    </source>
</evidence>
<dbReference type="SUPFAM" id="SSF52540">
    <property type="entry name" value="P-loop containing nucleoside triphosphate hydrolases"/>
    <property type="match status" value="1"/>
</dbReference>
<reference evidence="8" key="1">
    <citation type="submission" date="2023-05" db="EMBL/GenBank/DDBJ databases">
        <title>Metabolic capabilities are highly conserved among human nasal-associated Corynebacterium species in pangenomic analyses.</title>
        <authorList>
            <person name="Tran T.H."/>
            <person name="Roberts A.Q."/>
            <person name="Escapa I.F."/>
            <person name="Gao W."/>
            <person name="Conlan S."/>
            <person name="Kong H."/>
            <person name="Segre J.A."/>
            <person name="Kelly M.S."/>
            <person name="Lemon K.P."/>
        </authorList>
    </citation>
    <scope>NUCLEOTIDE SEQUENCE</scope>
    <source>
        <strain evidence="8">KPL2618</strain>
    </source>
</reference>
<accession>A0AAP4FC35</accession>
<proteinExistence type="predicted"/>
<dbReference type="InterPro" id="IPR017871">
    <property type="entry name" value="ABC_transporter-like_CS"/>
</dbReference>
<dbReference type="InterPro" id="IPR050166">
    <property type="entry name" value="ABC_transporter_ATP-bind"/>
</dbReference>
<evidence type="ECO:0000259" key="7">
    <source>
        <dbReference type="PROSITE" id="PS50893"/>
    </source>
</evidence>
<evidence type="ECO:0000256" key="2">
    <source>
        <dbReference type="ARBA" id="ARBA00022448"/>
    </source>
</evidence>
<evidence type="ECO:0000256" key="5">
    <source>
        <dbReference type="ARBA" id="ARBA00022840"/>
    </source>
</evidence>
<keyword evidence="2" id="KW-0813">Transport</keyword>
<comment type="subcellular location">
    <subcellularLocation>
        <location evidence="1">Cell membrane</location>
        <topology evidence="1">Peripheral membrane protein</topology>
    </subcellularLocation>
</comment>
<dbReference type="PANTHER" id="PTHR42788">
    <property type="entry name" value="TAURINE IMPORT ATP-BINDING PROTEIN-RELATED"/>
    <property type="match status" value="1"/>
</dbReference>
<evidence type="ECO:0000256" key="6">
    <source>
        <dbReference type="ARBA" id="ARBA00023136"/>
    </source>
</evidence>
<dbReference type="InterPro" id="IPR003439">
    <property type="entry name" value="ABC_transporter-like_ATP-bd"/>
</dbReference>
<evidence type="ECO:0000313" key="9">
    <source>
        <dbReference type="Proteomes" id="UP001230317"/>
    </source>
</evidence>
<feature type="domain" description="ABC transporter" evidence="7">
    <location>
        <begin position="6"/>
        <end position="235"/>
    </location>
</feature>
<evidence type="ECO:0000256" key="4">
    <source>
        <dbReference type="ARBA" id="ARBA00022741"/>
    </source>
</evidence>
<dbReference type="PROSITE" id="PS50893">
    <property type="entry name" value="ABC_TRANSPORTER_2"/>
    <property type="match status" value="1"/>
</dbReference>
<dbReference type="EMBL" id="JASNVU010000015">
    <property type="protein sequence ID" value="MDK4335869.1"/>
    <property type="molecule type" value="Genomic_DNA"/>
</dbReference>
<name>A0AAP4FC35_9CORY</name>
<dbReference type="SMART" id="SM00382">
    <property type="entry name" value="AAA"/>
    <property type="match status" value="1"/>
</dbReference>
<keyword evidence="5 8" id="KW-0067">ATP-binding</keyword>
<dbReference type="RefSeq" id="WP_237791550.1">
    <property type="nucleotide sequence ID" value="NZ_JAHWQZ010000001.1"/>
</dbReference>
<organism evidence="8 9">
    <name type="scientific">Corynebacterium accolens</name>
    <dbReference type="NCBI Taxonomy" id="38284"/>
    <lineage>
        <taxon>Bacteria</taxon>
        <taxon>Bacillati</taxon>
        <taxon>Actinomycetota</taxon>
        <taxon>Actinomycetes</taxon>
        <taxon>Mycobacteriales</taxon>
        <taxon>Corynebacteriaceae</taxon>
        <taxon>Corynebacterium</taxon>
    </lineage>
</organism>
<dbReference type="GO" id="GO:0005886">
    <property type="term" value="C:plasma membrane"/>
    <property type="evidence" value="ECO:0007669"/>
    <property type="project" value="UniProtKB-SubCell"/>
</dbReference>